<name>A0A7T5BHP6_9PROT</name>
<dbReference type="AlphaFoldDB" id="A0A7T5BHP6"/>
<organism evidence="1 2">
    <name type="scientific">Acidithiobacillus ferrivorans</name>
    <dbReference type="NCBI Taxonomy" id="160808"/>
    <lineage>
        <taxon>Bacteria</taxon>
        <taxon>Pseudomonadati</taxon>
        <taxon>Pseudomonadota</taxon>
        <taxon>Acidithiobacillia</taxon>
        <taxon>Acidithiobacillales</taxon>
        <taxon>Acidithiobacillaceae</taxon>
        <taxon>Acidithiobacillus</taxon>
    </lineage>
</organism>
<evidence type="ECO:0000313" key="2">
    <source>
        <dbReference type="Proteomes" id="UP000595420"/>
    </source>
</evidence>
<dbReference type="Proteomes" id="UP000595420">
    <property type="component" value="Chromosome"/>
</dbReference>
<evidence type="ECO:0000313" key="1">
    <source>
        <dbReference type="EMBL" id="QQD72820.1"/>
    </source>
</evidence>
<dbReference type="EMBL" id="CP059488">
    <property type="protein sequence ID" value="QQD72820.1"/>
    <property type="molecule type" value="Genomic_DNA"/>
</dbReference>
<protein>
    <submittedName>
        <fullName evidence="1">Uncharacterized protein</fullName>
    </submittedName>
</protein>
<gene>
    <name evidence="1" type="ORF">H2515_00240</name>
</gene>
<reference evidence="1 2" key="1">
    <citation type="submission" date="2020-07" db="EMBL/GenBank/DDBJ databases">
        <title>Complete genome sequence analysis of Acidithiobacillus ferrivorans XJFY6S-08 reveals extreme environmental adaptation to alpine acid mine drainage.</title>
        <authorList>
            <person name="Yan L."/>
            <person name="Ni Y."/>
        </authorList>
    </citation>
    <scope>NUCLEOTIDE SEQUENCE [LARGE SCALE GENOMIC DNA]</scope>
    <source>
        <strain evidence="1 2">XJFY6S-08</strain>
    </source>
</reference>
<proteinExistence type="predicted"/>
<dbReference type="RefSeq" id="WP_198660633.1">
    <property type="nucleotide sequence ID" value="NZ_CP059488.1"/>
</dbReference>
<accession>A0A7T5BHP6</accession>
<sequence length="86" mass="9705">MASSEHHGARGEMWLKHSWTETSSGHVETYDDLKLESTQNEKSIVLVKTSGVNNFIKSSDSSSTEERYEILADDLVNLIKQHGKRV</sequence>